<evidence type="ECO:0000256" key="4">
    <source>
        <dbReference type="ARBA" id="ARBA00023163"/>
    </source>
</evidence>
<keyword evidence="2" id="KW-0808">Transferase</keyword>
<dbReference type="GO" id="GO:0016779">
    <property type="term" value="F:nucleotidyltransferase activity"/>
    <property type="evidence" value="ECO:0007669"/>
    <property type="project" value="UniProtKB-KW"/>
</dbReference>
<evidence type="ECO:0000313" key="5">
    <source>
        <dbReference type="EMBL" id="EHK62731.1"/>
    </source>
</evidence>
<gene>
    <name evidence="5" type="ORF">M3S_K03</name>
</gene>
<feature type="non-terminal residue" evidence="5">
    <location>
        <position position="1"/>
    </location>
</feature>
<name>H0I4E4_SORBI</name>
<evidence type="ECO:0000256" key="2">
    <source>
        <dbReference type="ARBA" id="ARBA00022679"/>
    </source>
</evidence>
<dbReference type="PANTHER" id="PTHR34995">
    <property type="entry name" value="DNA-DIRECTED RNA POLYMERASE SUBUNIT BETA"/>
    <property type="match status" value="1"/>
</dbReference>
<dbReference type="EMBL" id="AHAQ01000001">
    <property type="protein sequence ID" value="EHK62731.1"/>
    <property type="molecule type" value="Genomic_DNA"/>
</dbReference>
<proteinExistence type="predicted"/>
<dbReference type="Proteomes" id="UP000243337">
    <property type="component" value="Unassembled WGS sequence"/>
</dbReference>
<evidence type="ECO:0008006" key="7">
    <source>
        <dbReference type="Google" id="ProtNLM"/>
    </source>
</evidence>
<dbReference type="Gene3D" id="1.10.1790.20">
    <property type="match status" value="1"/>
</dbReference>
<keyword evidence="3" id="KW-0548">Nucleotidyltransferase</keyword>
<accession>H0I4E4</accession>
<sequence>RISLVNKIQKVYRYQGVQIHNRQIEIIVRQVTSKVLVSEDGMYHVFGTREFIGLLRAEGAGRAYDESIFYRNVGQELLLILQPKQEVFIKKGLEKAALHGPYWLPA</sequence>
<dbReference type="ExpressionAtlas" id="H0I4E4">
    <property type="expression patterns" value="baseline"/>
</dbReference>
<evidence type="ECO:0000256" key="1">
    <source>
        <dbReference type="ARBA" id="ARBA00022478"/>
    </source>
</evidence>
<dbReference type="InterPro" id="IPR050254">
    <property type="entry name" value="RNA_pol_beta''_euk"/>
</dbReference>
<protein>
    <recommendedName>
        <fullName evidence="7">DNA-directed RNA polymerase</fullName>
    </recommendedName>
</protein>
<reference evidence="5 6" key="1">
    <citation type="journal article" date="2011" name="Genome Biol.">
        <title>Genome-wide patterns of genetic variation in sweet and grain sorghum (Sorghum bicolor).</title>
        <authorList>
            <person name="Zheng L.Y."/>
            <person name="Guo X.S."/>
            <person name="He B."/>
            <person name="Sun L.J."/>
            <person name="Peng Y."/>
            <person name="Dong S.S."/>
            <person name="Liu T.F."/>
            <person name="Jiang S."/>
            <person name="Ramachandran S."/>
            <person name="Liu C.M."/>
            <person name="Jing H.C."/>
        </authorList>
    </citation>
    <scope>NUCLEOTIDE SEQUENCE [LARGE SCALE GENOMIC DNA]</scope>
    <source>
        <strain evidence="6">cv. Keller</strain>
    </source>
</reference>
<evidence type="ECO:0000313" key="6">
    <source>
        <dbReference type="Proteomes" id="UP000243337"/>
    </source>
</evidence>
<keyword evidence="4" id="KW-0804">Transcription</keyword>
<organism evidence="5 6">
    <name type="scientific">Sorghum bicolor</name>
    <name type="common">Sorghum</name>
    <name type="synonym">Sorghum vulgare</name>
    <dbReference type="NCBI Taxonomy" id="4558"/>
    <lineage>
        <taxon>Eukaryota</taxon>
        <taxon>Viridiplantae</taxon>
        <taxon>Streptophyta</taxon>
        <taxon>Embryophyta</taxon>
        <taxon>Tracheophyta</taxon>
        <taxon>Spermatophyta</taxon>
        <taxon>Magnoliopsida</taxon>
        <taxon>Liliopsida</taxon>
        <taxon>Poales</taxon>
        <taxon>Poaceae</taxon>
        <taxon>PACMAD clade</taxon>
        <taxon>Panicoideae</taxon>
        <taxon>Andropogonodae</taxon>
        <taxon>Andropogoneae</taxon>
        <taxon>Sorghinae</taxon>
        <taxon>Sorghum</taxon>
    </lineage>
</organism>
<keyword evidence="1" id="KW-0240">DNA-directed RNA polymerase</keyword>
<dbReference type="GO" id="GO:0000428">
    <property type="term" value="C:DNA-directed RNA polymerase complex"/>
    <property type="evidence" value="ECO:0007669"/>
    <property type="project" value="UniProtKB-KW"/>
</dbReference>
<dbReference type="AlphaFoldDB" id="H0I4E4"/>
<evidence type="ECO:0000256" key="3">
    <source>
        <dbReference type="ARBA" id="ARBA00022695"/>
    </source>
</evidence>
<dbReference type="SUPFAM" id="SSF64484">
    <property type="entry name" value="beta and beta-prime subunits of DNA dependent RNA-polymerase"/>
    <property type="match status" value="1"/>
</dbReference>
<comment type="caution">
    <text evidence="5">The sequence shown here is derived from an EMBL/GenBank/DDBJ whole genome shotgun (WGS) entry which is preliminary data.</text>
</comment>
<dbReference type="PANTHER" id="PTHR34995:SF1">
    <property type="entry name" value="DNA-DIRECTED RNA POLYMERASE SUBUNIT BETA"/>
    <property type="match status" value="1"/>
</dbReference>